<dbReference type="PANTHER" id="PTHR37298">
    <property type="entry name" value="UPF0111 PROTEIN YKAA"/>
    <property type="match status" value="1"/>
</dbReference>
<keyword evidence="2" id="KW-0175">Coiled coil</keyword>
<evidence type="ECO:0000256" key="1">
    <source>
        <dbReference type="ARBA" id="ARBA00008591"/>
    </source>
</evidence>
<reference evidence="3 4" key="1">
    <citation type="submission" date="2018-03" db="EMBL/GenBank/DDBJ databases">
        <title>Genome sequence of Clostridium liquoris DSM 100320.</title>
        <authorList>
            <person name="Poehlein A."/>
            <person name="Daniel R."/>
        </authorList>
    </citation>
    <scope>NUCLEOTIDE SEQUENCE [LARGE SCALE GENOMIC DNA]</scope>
    <source>
        <strain evidence="3 4">DSM 100320</strain>
    </source>
</reference>
<dbReference type="Proteomes" id="UP000239706">
    <property type="component" value="Unassembled WGS sequence"/>
</dbReference>
<accession>A0A2T0B3X7</accession>
<dbReference type="PANTHER" id="PTHR37298:SF1">
    <property type="entry name" value="UPF0111 PROTEIN YKAA"/>
    <property type="match status" value="1"/>
</dbReference>
<protein>
    <submittedName>
        <fullName evidence="3">Putative pit accessory protein</fullName>
    </submittedName>
</protein>
<comment type="similarity">
    <text evidence="1">Belongs to the UPF0111 family.</text>
</comment>
<dbReference type="EMBL" id="PVXO01000041">
    <property type="protein sequence ID" value="PRR78599.1"/>
    <property type="molecule type" value="Genomic_DNA"/>
</dbReference>
<comment type="caution">
    <text evidence="3">The sequence shown here is derived from an EMBL/GenBank/DDBJ whole genome shotgun (WGS) entry which is preliminary data.</text>
</comment>
<evidence type="ECO:0000313" key="3">
    <source>
        <dbReference type="EMBL" id="PRR78599.1"/>
    </source>
</evidence>
<dbReference type="OrthoDB" id="9797568at2"/>
<dbReference type="InterPro" id="IPR038078">
    <property type="entry name" value="PhoU-like_sf"/>
</dbReference>
<dbReference type="RefSeq" id="WP_106063584.1">
    <property type="nucleotide sequence ID" value="NZ_PVXO01000041.1"/>
</dbReference>
<dbReference type="InterPro" id="IPR018445">
    <property type="entry name" value="Put_Phosphate_transp_reg"/>
</dbReference>
<gene>
    <name evidence="3" type="ORF">CLLI_14670</name>
</gene>
<dbReference type="AlphaFoldDB" id="A0A2T0B3X7"/>
<proteinExistence type="inferred from homology"/>
<sequence length="207" mass="24105">MFKKPQKEDKFFELFDKVAETSLKAATMLDELLNDLSHSEEKLKELKDVEHEGDNLQHQILEQLNQTFLTPFDREDIYTIAKYMDDIIDYIESTASRFVMFNVNYSTDEAKSLGKMILGCCKELIALMKEFRNMKENKDLKKSIIEINRLETEGDKVSRGAIRNIFNGNIEVLEVIKWREIYQFLEDTLDVCEDVANVVEGVVMKNA</sequence>
<dbReference type="InterPro" id="IPR052912">
    <property type="entry name" value="UPF0111_domain"/>
</dbReference>
<organism evidence="3 4">
    <name type="scientific">Clostridium liquoris</name>
    <dbReference type="NCBI Taxonomy" id="1289519"/>
    <lineage>
        <taxon>Bacteria</taxon>
        <taxon>Bacillati</taxon>
        <taxon>Bacillota</taxon>
        <taxon>Clostridia</taxon>
        <taxon>Eubacteriales</taxon>
        <taxon>Clostridiaceae</taxon>
        <taxon>Clostridium</taxon>
    </lineage>
</organism>
<dbReference type="Gene3D" id="1.20.58.220">
    <property type="entry name" value="Phosphate transport system protein phou homolog 2, domain 2"/>
    <property type="match status" value="1"/>
</dbReference>
<keyword evidence="4" id="KW-1185">Reference proteome</keyword>
<evidence type="ECO:0000313" key="4">
    <source>
        <dbReference type="Proteomes" id="UP000239706"/>
    </source>
</evidence>
<dbReference type="SUPFAM" id="SSF109755">
    <property type="entry name" value="PhoU-like"/>
    <property type="match status" value="1"/>
</dbReference>
<dbReference type="Pfam" id="PF01865">
    <property type="entry name" value="PhoU_div"/>
    <property type="match status" value="1"/>
</dbReference>
<feature type="coiled-coil region" evidence="2">
    <location>
        <begin position="29"/>
        <end position="66"/>
    </location>
</feature>
<name>A0A2T0B3X7_9CLOT</name>
<evidence type="ECO:0000256" key="2">
    <source>
        <dbReference type="SAM" id="Coils"/>
    </source>
</evidence>